<keyword evidence="5" id="KW-1185">Reference proteome</keyword>
<dbReference type="InterPro" id="IPR036390">
    <property type="entry name" value="WH_DNA-bd_sf"/>
</dbReference>
<evidence type="ECO:0000313" key="4">
    <source>
        <dbReference type="EMBL" id="RTR34084.1"/>
    </source>
</evidence>
<sequence length="112" mass="13152">MKTFHVLAEPNRLLIVELLREGPLSVGEIAERLGFNQPQASKHLKVLSDAAIVEVEAIANRRIYKLRAEPFQELNNWIESYRSIWDERYDRLENHLQNLKKKDVKLNNDESK</sequence>
<dbReference type="EMBL" id="RXNT01000004">
    <property type="protein sequence ID" value="RTR34084.1"/>
    <property type="molecule type" value="Genomic_DNA"/>
</dbReference>
<evidence type="ECO:0000256" key="1">
    <source>
        <dbReference type="ARBA" id="ARBA00023125"/>
    </source>
</evidence>
<organism evidence="4 5">
    <name type="scientific">Bacillus yapensis</name>
    <dbReference type="NCBI Taxonomy" id="2492960"/>
    <lineage>
        <taxon>Bacteria</taxon>
        <taxon>Bacillati</taxon>
        <taxon>Bacillota</taxon>
        <taxon>Bacilli</taxon>
        <taxon>Bacillales</taxon>
        <taxon>Bacillaceae</taxon>
        <taxon>Bacillus</taxon>
    </lineage>
</organism>
<protein>
    <submittedName>
        <fullName evidence="4">ArsR family transcriptional regulator</fullName>
    </submittedName>
</protein>
<dbReference type="RefSeq" id="WP_126407988.1">
    <property type="nucleotide sequence ID" value="NZ_RXNT01000004.1"/>
</dbReference>
<dbReference type="PRINTS" id="PR00778">
    <property type="entry name" value="HTHARSR"/>
</dbReference>
<dbReference type="GO" id="GO:0003700">
    <property type="term" value="F:DNA-binding transcription factor activity"/>
    <property type="evidence" value="ECO:0007669"/>
    <property type="project" value="InterPro"/>
</dbReference>
<dbReference type="InterPro" id="IPR001845">
    <property type="entry name" value="HTH_ArsR_DNA-bd_dom"/>
</dbReference>
<dbReference type="PANTHER" id="PTHR38600:SF2">
    <property type="entry name" value="SLL0088 PROTEIN"/>
    <property type="match status" value="1"/>
</dbReference>
<gene>
    <name evidence="4" type="ORF">EKG37_07700</name>
</gene>
<keyword evidence="2" id="KW-0175">Coiled coil</keyword>
<dbReference type="AlphaFoldDB" id="A0A3S0IYC8"/>
<reference evidence="4 5" key="1">
    <citation type="submission" date="2018-12" db="EMBL/GenBank/DDBJ databases">
        <title>Bacillus yapensis draft genome sequence.</title>
        <authorList>
            <person name="Yu L."/>
            <person name="Xu X."/>
            <person name="Tang X."/>
        </authorList>
    </citation>
    <scope>NUCLEOTIDE SEQUENCE [LARGE SCALE GENOMIC DNA]</scope>
    <source>
        <strain evidence="4 5">XXST-01</strain>
    </source>
</reference>
<dbReference type="CDD" id="cd00090">
    <property type="entry name" value="HTH_ARSR"/>
    <property type="match status" value="1"/>
</dbReference>
<accession>A0A3S0IYC8</accession>
<dbReference type="PANTHER" id="PTHR38600">
    <property type="entry name" value="TRANSCRIPTIONAL REGULATORY PROTEIN"/>
    <property type="match status" value="1"/>
</dbReference>
<dbReference type="OrthoDB" id="9799175at2"/>
<dbReference type="GO" id="GO:0003677">
    <property type="term" value="F:DNA binding"/>
    <property type="evidence" value="ECO:0007669"/>
    <property type="project" value="UniProtKB-KW"/>
</dbReference>
<dbReference type="SMART" id="SM00418">
    <property type="entry name" value="HTH_ARSR"/>
    <property type="match status" value="1"/>
</dbReference>
<dbReference type="InterPro" id="IPR036388">
    <property type="entry name" value="WH-like_DNA-bd_sf"/>
</dbReference>
<comment type="caution">
    <text evidence="4">The sequence shown here is derived from an EMBL/GenBank/DDBJ whole genome shotgun (WGS) entry which is preliminary data.</text>
</comment>
<dbReference type="SUPFAM" id="SSF46785">
    <property type="entry name" value="Winged helix' DNA-binding domain"/>
    <property type="match status" value="1"/>
</dbReference>
<name>A0A3S0IYC8_9BACI</name>
<evidence type="ECO:0000259" key="3">
    <source>
        <dbReference type="PROSITE" id="PS50987"/>
    </source>
</evidence>
<dbReference type="Proteomes" id="UP000271374">
    <property type="component" value="Unassembled WGS sequence"/>
</dbReference>
<keyword evidence="1" id="KW-0238">DNA-binding</keyword>
<feature type="coiled-coil region" evidence="2">
    <location>
        <begin position="82"/>
        <end position="109"/>
    </location>
</feature>
<dbReference type="NCBIfam" id="NF033788">
    <property type="entry name" value="HTH_metalloreg"/>
    <property type="match status" value="1"/>
</dbReference>
<dbReference type="Gene3D" id="1.10.10.10">
    <property type="entry name" value="Winged helix-like DNA-binding domain superfamily/Winged helix DNA-binding domain"/>
    <property type="match status" value="1"/>
</dbReference>
<dbReference type="InterPro" id="IPR011991">
    <property type="entry name" value="ArsR-like_HTH"/>
</dbReference>
<dbReference type="PROSITE" id="PS50987">
    <property type="entry name" value="HTH_ARSR_2"/>
    <property type="match status" value="1"/>
</dbReference>
<evidence type="ECO:0000313" key="5">
    <source>
        <dbReference type="Proteomes" id="UP000271374"/>
    </source>
</evidence>
<evidence type="ECO:0000256" key="2">
    <source>
        <dbReference type="SAM" id="Coils"/>
    </source>
</evidence>
<proteinExistence type="predicted"/>
<feature type="domain" description="HTH arsR-type" evidence="3">
    <location>
        <begin position="1"/>
        <end position="86"/>
    </location>
</feature>
<dbReference type="Pfam" id="PF01022">
    <property type="entry name" value="HTH_5"/>
    <property type="match status" value="1"/>
</dbReference>